<reference evidence="1 2" key="1">
    <citation type="submission" date="2019-08" db="EMBL/GenBank/DDBJ databases">
        <authorList>
            <person name="Alioto T."/>
            <person name="Alioto T."/>
            <person name="Gomez Garrido J."/>
        </authorList>
    </citation>
    <scope>NUCLEOTIDE SEQUENCE [LARGE SCALE GENOMIC DNA]</scope>
</reference>
<name>A0A5E4N409_9HEMI</name>
<accession>A0A5E4N409</accession>
<gene>
    <name evidence="1" type="ORF">CINCED_3A004318</name>
</gene>
<dbReference type="Proteomes" id="UP000325440">
    <property type="component" value="Unassembled WGS sequence"/>
</dbReference>
<proteinExistence type="predicted"/>
<evidence type="ECO:0000313" key="2">
    <source>
        <dbReference type="Proteomes" id="UP000325440"/>
    </source>
</evidence>
<evidence type="ECO:0000313" key="1">
    <source>
        <dbReference type="EMBL" id="VVC38710.1"/>
    </source>
</evidence>
<keyword evidence="2" id="KW-1185">Reference proteome</keyword>
<organism evidence="1 2">
    <name type="scientific">Cinara cedri</name>
    <dbReference type="NCBI Taxonomy" id="506608"/>
    <lineage>
        <taxon>Eukaryota</taxon>
        <taxon>Metazoa</taxon>
        <taxon>Ecdysozoa</taxon>
        <taxon>Arthropoda</taxon>
        <taxon>Hexapoda</taxon>
        <taxon>Insecta</taxon>
        <taxon>Pterygota</taxon>
        <taxon>Neoptera</taxon>
        <taxon>Paraneoptera</taxon>
        <taxon>Hemiptera</taxon>
        <taxon>Sternorrhyncha</taxon>
        <taxon>Aphidomorpha</taxon>
        <taxon>Aphidoidea</taxon>
        <taxon>Aphididae</taxon>
        <taxon>Lachninae</taxon>
        <taxon>Cinara</taxon>
    </lineage>
</organism>
<dbReference type="EMBL" id="CABPRJ010001493">
    <property type="protein sequence ID" value="VVC38710.1"/>
    <property type="molecule type" value="Genomic_DNA"/>
</dbReference>
<dbReference type="AlphaFoldDB" id="A0A5E4N409"/>
<sequence>MILLSPLKYGTLSSNSPITIISLQVTLMPTTLPGAPLHPPDGDSFKIILPIVMPTLQPHILKESKRQAWKQVCMNLNPSSSIQSTWNTAKRFRNSILTHSRPHNDSWFDNFCCKEVPCYVPSLSEAFH</sequence>
<protein>
    <submittedName>
        <fullName evidence="1">Uncharacterized protein</fullName>
    </submittedName>
</protein>